<evidence type="ECO:0000313" key="2">
    <source>
        <dbReference type="EMBL" id="GEC23400.1"/>
    </source>
</evidence>
<evidence type="ECO:0000256" key="1">
    <source>
        <dbReference type="SAM" id="MobiDB-lite"/>
    </source>
</evidence>
<protein>
    <submittedName>
        <fullName evidence="2">Uncharacterized protein</fullName>
    </submittedName>
</protein>
<comment type="caution">
    <text evidence="2">The sequence shown here is derived from an EMBL/GenBank/DDBJ whole genome shotgun (WGS) entry which is preliminary data.</text>
</comment>
<dbReference type="Proteomes" id="UP000320693">
    <property type="component" value="Unassembled WGS sequence"/>
</dbReference>
<reference evidence="2 3" key="1">
    <citation type="submission" date="2019-06" db="EMBL/GenBank/DDBJ databases">
        <title>Whole genome shotgun sequence of Pseudonocardia saturnea NBRC 14499.</title>
        <authorList>
            <person name="Hosoyama A."/>
            <person name="Uohara A."/>
            <person name="Ohji S."/>
            <person name="Ichikawa N."/>
        </authorList>
    </citation>
    <scope>NUCLEOTIDE SEQUENCE [LARGE SCALE GENOMIC DNA]</scope>
    <source>
        <strain evidence="2 3">NBRC 14499</strain>
    </source>
</reference>
<keyword evidence="3" id="KW-1185">Reference proteome</keyword>
<name>A0ABQ0RRU7_9PSEU</name>
<organism evidence="2 3">
    <name type="scientific">Pseudonocardia saturnea</name>
    <dbReference type="NCBI Taxonomy" id="33909"/>
    <lineage>
        <taxon>Bacteria</taxon>
        <taxon>Bacillati</taxon>
        <taxon>Actinomycetota</taxon>
        <taxon>Actinomycetes</taxon>
        <taxon>Pseudonocardiales</taxon>
        <taxon>Pseudonocardiaceae</taxon>
        <taxon>Pseudonocardia</taxon>
    </lineage>
</organism>
<sequence length="102" mass="10740">MTACPRRVTAGTTGPAGATAPHGADVRPCTAREGSTRMRHIATFCGSCNCGCPELYVDDAAVPEKRIVITDDFGQRIQMSVDQFSDLVASARDGVLDEVVPA</sequence>
<feature type="region of interest" description="Disordered" evidence="1">
    <location>
        <begin position="1"/>
        <end position="25"/>
    </location>
</feature>
<gene>
    <name evidence="2" type="ORF">PSA01_04290</name>
</gene>
<proteinExistence type="predicted"/>
<dbReference type="EMBL" id="BJNH01000004">
    <property type="protein sequence ID" value="GEC23400.1"/>
    <property type="molecule type" value="Genomic_DNA"/>
</dbReference>
<feature type="compositionally biased region" description="Low complexity" evidence="1">
    <location>
        <begin position="9"/>
        <end position="23"/>
    </location>
</feature>
<accession>A0ABQ0RRU7</accession>
<evidence type="ECO:0000313" key="3">
    <source>
        <dbReference type="Proteomes" id="UP000320693"/>
    </source>
</evidence>